<evidence type="ECO:0000256" key="4">
    <source>
        <dbReference type="ARBA" id="ARBA00004789"/>
    </source>
</evidence>
<feature type="domain" description="Ketosynthase family 3 (KS3)" evidence="13">
    <location>
        <begin position="2951"/>
        <end position="3384"/>
    </location>
</feature>
<feature type="domain" description="Carrier" evidence="12">
    <location>
        <begin position="984"/>
        <end position="1061"/>
    </location>
</feature>
<dbReference type="InterPro" id="IPR050091">
    <property type="entry name" value="PKS_NRPS_Biosynth_Enz"/>
</dbReference>
<sequence length="7265" mass="823694">MLNKHIYKQFLNKDISRDEALKLIRNNDTINTNNQYDLSEGQKGIYTSYLMFPQSYAYNTPGAFCLNRDVDRNILERAVKYLVQKHEILRSVFVSDETGVHREIREQAEGYMEYISLDENENINKRIIEENKKYFVLEEGPLFRVIVFEQKKGEKVLFLCFHHIVFDGISAEIFYRELKECYLLLKTNEQLDDNSVDNSYLSFVQKEKEYLLGENAKKDKEYWIKQLSHESKQLTIAGKQLESGEYENDGACCMFELDTIVCRQINYLNVGKPVSAFTKMLTAYMLLLSKYGDEKDIRIGTPITTRTLEFEESIGYYINMIVLRQNINENSTFKELLLAVHNVVLNGLEHSKYPYYDLIRAIGKESRKIIPQLFQGAFYYNSWNVNEEKDFCQHQINDIHQLGEYDLALEVLTKNVDEIIIRFKYNKNIFDELFINKMMQEYINILCAMTNHVNDTIDMHIGKRTKAPGMNSFVQLFYEQVRRTPKAEAVVFEKDRMTYEQLYDSAKKLSEYLKTQNVSKGSYVGILLDRSMNLIIALIAVQMAGGVYIPFDPKYPKDRLGYMFKQTDLQYIITDQEEEMVTELNIPVTICLEKVWPDIQQLKNQMEDKWEEIEPDDLAYILFTSGSTGNPKGIMISHGALANFLISMAECPGCNNTDYILALTTICFDIAGLEMYLMLIAGGTVEILSDAIAKDGIRLLEKLENSKTTILQATPATWQMLLAAGWKDKKNIKVLCGGEALTRELANKLLDRGLEVWNMYGPTETTIWSLVSKVDAEGIIHLGQPIRNTTIYIMDEQMKEVPTGEIGELCIGGTGVAKGYLNNTEETNKKFVYHSGTNEIIYKTGDLVKRMETGEIQYIGRADFQVKINGFRIELSEIEETLLKMEEISQAVVVLKGNKDSKKLAAFLIAQKNSQKLDKEILINRLKEELPDYMVPLQYVYVESYPLTLNQKVDRKQLAGESLIDEKVEEAKEPQEKRASMTISMKAKIQQFLIGEVAKIKELKEELIDVNTNLGEYGFDSISFTTLSVTINAHYNIKINPTNFYNYQTISKFTDYLVQKFADVIEPEKEKQTVTKGKVDLDASQNGIAIVGIGGVLPGSKDLAAFWNNIINEKDLITEIPKERWDWIKYCTREDADPNKMTSKWGGFIPDVDKFDAEFFNISPREAELMDPQQRIMIQVVWEAIENAGYNPKALSGKEIGVFVGATSTDYMEMLLRESEVKAHTLTGISNSIIANRISFLYNFTGPSEIVDTACSSGLVSVHQAVESINSGNCEYAIAGGVNLLLSPFPHIALGKSSMLSLDGRCKAFDEKANGYVRGEGAVALFLKPIDKAIQDGDQIYAVIKGTAVNHCGKTNSLTAPNPTAQCELIKKAFHKAKMDPSTVGYIETHGTGTALGDPIEINGLTMAYSDLFEEWGISSNDSHCGIGSIKTNIGHLEAASGLAGLLKIILAIQHKQIPANLHFQKMNPYITLENTPFYILKEKKEWENLVRDGEKIPLRAGVSAFGFGGTNAHVLVEEYIPADRYEENNNTNEKHAVIISAQYKEGVQIKAKQLLDYITETVNEREEKLLSRIAYTLQTGREAMKYRAAFLVTSINELKNKLENYTVNGQSDDCSSNDKLSSTVSRWTNGENVDWNEFYSVPLEKIALPTYPFEKSRYWISMQNNNHTYHDSKKQPLIDEVLLAKSLRNGVTFQKLVTAQDFIAKDHVVKGNCVMPGTSYLEMALEGVSHFETLSDVKLQNVYWLQQLIVEQDKQKQIHIIIEQKEEGYYYQVESEAESKILHGSGFIVPINEKNNEKPKEISEIKARCGQYISKQDFYQWIQCEADIYYGPYFQGLQEIYLNNEEVFAKIQLSQEIQNEQPFYFIHPVIMDCALQAMASLIGNEKGKGKTKIPFSVEEIIINGALKEECYYVHVTRERDGVHTICLLDEEGNGRVTLKNLVSREIQEEQYLFLPKWSMIHPKENIAESRINRRILVLYSDESETVKNQIISIVSAADIIEVNINDVADYENYIKKDSIDQILFLGGIVTQYNLFGYLEDFEEIQNRGIVAFYQLIKSLHNVGRDMEICIITNNCFCLAEEETIPSSAAMYSFSKTAMLENPNLKIRLYDIELSNEQALLEEMKKIVRRTGMTEQIMIRDHCWYQKEISPIQWQNGLDGKSAFQYEGTYLLVGMGGINQVIGTYLAANYRASIIYVSKSELNEERSLQLEKIQELGGKASYLKTDITIASEVKYMMRNVLQNYEKLNGVILGAMVLQDVKISSMTEEQLRTVMKPKVHGTIELLKALKNVSLDFLLVLSSTNAVIGNVGQSNYNAACACQDALAMEFGRRTKTTVKIINWSYWGSVGAVSSSEYNEKLKKIGLFPIQIEEGMKVIEQVLLGSCNQVIMFKAAENILREVGFRVDTVLIQYPEKIPSKINHILVKNEVNEEILRLEEGFGKIEKLGAQLVLKYFQKANLFLKAHTSVSYNEIETRLRVVPKYKRLLNALLSILEVYEYVTSLNNVFVATKKAEIEYFEEEFESKYPEINSYVKLMKICADKFDVILSGQVSYGDVMFPGGSKELVEGIYKGNAVIDYFNDIVSQWIKKYISERVGEQPDCKVNILEIGAGTGGTSLGIFKNVNEYRRNINYLYSDISASFTNYGENKYSKDYPFITFQVLDIEKNPLKQNFIEDSFDIVVATNVLHATSDMLNTLSNIKLLMKNAGVILINEITDFKVFSTLTFGLTEGWWNYTDELRIKDSPLLSTTDWKKILLETGFEYICMFPDKEDWDLASQHIIAAESNGIVTVNENADKNADKNALRAEPSKNVSTGKSELVKEAAKDKLTIQVEESDHTEQLYDKTIQWLKEEFSALLKTDMKKITPESNVEKMGVDSLLVIEIHKKWSAIFPKLASTVLFEYNTIDKIAAYLTDSYENELQKLFHVEKKLLPKKKEDVNLAEQVSARDKSISSMDIAIIGVSGKYPMAEDIYEFWDNLRNGKDCVSIIPEERWKWVDYFDETNSKQGRSYSKWGGFLRDIDGFDAEFFEITNEQADEMDPQERLLLESTWSTLEDAGYPGKRLADAGVKVGVFIGTMYGGYGQLAAKAWESGVATNAQSAHWMLSNRISYHFNFNGPSIAVDTACSSSMTAIHYACKSIQSGECEQAVAGGINLILTPRQHVRLANLNSLSRTGKTQSFNANADGFVEGEGVGTVLLKPLEQAVKDHDHIYAVIKGSSVNSNGASSNFTTPSITEQANAIRYSLMQQQIDPATINYVEAHATGTVLGDPIEVSALNRALGEGDMKKQNCPIGTVKSNIGHIEAASGIAALTKVLLQMKYKKLVPSIHCEPISPFIPFENSRFYVQKELSEWDVKNYLKVENNSGKRRACINSNGAGGSNANLIIDEFEKAAYSKKEQERKDAVITLSAQSEWSLKNYVKSLERFLQKQEEEGIYLSYRDIAYTLQTCREEMKTRIAFVISSYVDLKNKLSEIVLGKQAEIYQGDVEEENSAVKIDLADLSMQRIAMEWVKGGRVDWEKLYQTEDSVQKIPLPTYCFHHTRHWITGNKQRYNVSFKGDEPYILGHCSFGEYTIMGMTYVSILNNYLQTNQNEEVIKIHKMMFLETASLGKEDLAEIYVDVSDTNTIECIASIGNHKKIVSRAEKIDDFEYNVPQHKIPDFTNGLIHAGTKLYQLKPNVYSPDLQCIDAVLVEENEVWGKLSLSNTMKQDKHEYLIHPALLDGAILCRLALKKENDYDKYIPFLIKELYFCGKTGETCYCHIKQIQESAELWEGNIEVMDESGRIAIEMKGVVCKKVFTADEERQENDGTPEILENNTCNGQQEDEITEYVKKKIENLTGKPLGVKDISKNIMSLGCDSIKIISLCQEIQSEIGVELYPTVFFEHPSVIALARYFTNNYANRFYHICKPMENKRTVSLKEDYHVKEDHPVKENHLVKDNEPIAIIGISGVFPQSSDLDEFWEKIGQNQNLVTTIPEERWNWKDYYKNKPDDDDKTNVIWGGFIKDVDKFDPEFFGISPREAKLMDPQQRLCLELAWSVIEDAGYDPKELAGSKTGVYIGVADHDYNDIGISMENASRSQILTGNAHNILTGRISYLFDFHGPSEPVDTACASSLIALIHAAEAIQNGRCDMALAGGVHIMLNPSMYVSFDSLGILSRDGKCRTFDKDANGTVRGEGAGLVLLKKYSQAVEDKDHIYAVIKGTGVSHGGFSNSMTAPNPAQQEMAILDAMERGNIDPGTISYIETHGTGTILGDPIEITSLKNAFTKMYQKKNLSLPTNKFCGLGALKTQIGHLETAAGIAGILKLILCMKYGMLPGIQHFNELNPYINLEDTPFYIVKEPKKWERLIDPEGNELPYCAGVSAFGFSGVNAHILLEEYREEQMKCEKESSELIVLSAKNRERLTAYANSFSSYIRKRAGNWIETSGKAVTQDEAILDDRNDIIEYIISFISDVSGTLKSDIDRELPMTEYALSPLQWMQLIDGVNKKFNKNLSIEIINSNHSINKIFRNMAGIKADKKVCENIETHLSQLPPLSELAETLRKGRTPMEERLAVIAENYDELLQCLEQYIDKNYNSDKLYCKENISIKEQRSNTDILNQLAYNWVSGEDIKEQETLKKQKPKQKVSLPTYPFEKKRCWADNRLNCKGSLEKIGDKAFVEQKLADSPNSIYKKTLVSKEFYLRDHIVNGKCLLPGVVYIEMARQAGECDKTESKVVKISKIVWSKPIQVSTAYRNVQIELKKKEQSTLFEIATAEEGIHAQGKIVYGEVFGTNKERLHYDEEIHQYGDNLRKKEFYDLFERCGFQYGNTFKPIETIYFNEDEAIGLLQAEGELFAEFNKYVLHPVILEGSLQTAGYLLNKNSNPTNPYVPFAIEEITIYDSLPQRCFAHARLVQNRTSDNQKEVDITIYNMSGKVLLEIKKYMVRSMSGADKKYEKYEAVRETTANSISSKEKQVADSESYIEDELLNIVSNILGIEKQDIDVEKELEYYNMDSMLLTEFSNKINAKFNCDLTPASFFEIEPLTLRKIVKYMNEKYGEITCDFEQEYIEQEYIEKEYIEQQETDAGAALSKQQEPIAIVGMSGRMPMSDDCEEFWKNLMSNESLISEIPENRFNWREYYGDAIKEENKTNSRWGGFMKQVDKFDAGFFNITPKEARLMDPQQRIFYETVWELLEDAGYTKKDVYGSRTGVYLGVSNLDYSDIVHKYKTDALTMTGNNHPLIVNKISHFFNFTGPSEPVDTLCSSSLVAIHRAVEDIRNGMCDMAIAGGINVILTPSLYISYGNANMLSSDGKCKTFDKSADGFVRGEGVGALLLKPLSKAIEDRDHIYATIRGSAVNHGGHSKSLTAPNPNAQAEVIKMALRRSGIDFHTVNYIELHGTGTALGDPIEINGLKMVYEDTKSLESTVRLDKCVLGAVKTNVGHLESAAGIAGVLKIILAMQHKVIPANLNLNTLNPYVDLGNTPFYLPLENEEWESVTDKNGMRIPRRAGISSFGAGGVNAHIIFEEYTQNVKRQSEPDEAPYPFVLSAKDSERLQTYVNKVLLYLQGTAYELKDIAYTSVFAREEMETRLAVVASDRNELISKLNDYLGGRRTEGCYCSEYNEAGYGKNTGGMDYGNRDLKSICQAWVSGDSINWNAVFAQTDYKKVSFPKYPFQKNRYWVSDNQELVQKIQDHKCEDEFVYEGQSTEQEIKYKIKLFKNADYIKDHVIEGNIILPGVVYLELARFAALKGFSKKVSGLEEITWVQPIIFTEPEVEVFVSFSIQSGTEKISFKIESKTNAGEALHCKGLLSFEKLLPEIVSVDEIKERCQDMIDKSSCYKRFTDFGFEYGSSYQTIQNAYIGTDEVFIELSADKKQKGFVLNPSVLDGMLQSTMVDSVNMEAEDIYLPYAIENIQWTDEIPQAAYVYAKSITQQGNSYKNKEYQIFLITEDGMVHVKIHKFVKRKSNTKRDNILLCQEEWWEEEQQPAINSGVRNRIVVFSENPAFESELKNELGMKDITFIRENEYYPAFQKLKETEYIPTKIVYAKSIKADCRAEQVVFDLMELVKAAAKVFGKNKMEFIYLYVKTDSINYAYHKAMSGFLKSVMLEFEHYSGRTIEVELEKAAVQCAKELKMPDYNSFVEIRYSGNRKVKKLREFEFLQDSKKPAFRENGIYLISGGMGGIGILLTKYLLQKYQANVMMVGRSQKNAKIEQQLQELNALGGTCTYSTVDITDKEEMQLLHKEIENSFGNLNGVLHLAGTVKDSYLLRKTKKQMEEVFAPKIQGTIYLDEMTKDYKLDFFTMFSSITGVLGNSGQSDYAYANHFMDAFVFLRNQMQEKGKRFGKTCSVNWPLWRHGGMKIDKLMEDRMKQTTGFESMSDVDGIKYLERTLECPQFMVLAGDKIKMKKLFQIKESNPGVVSETVIDLEETKDTFKYDHLKTLTIDFLKEAIAEVSEIPIDKIREKLAFDRYGIDSVMLIKLGSKLEPILGKVSNTIFFEYQNIEELANYLNEEQNDLLINYFKMSGHLNEENKELNKDVRQVDEKVLSISQTVKVEPQNIELVNRQDIAIIGMSGKFPMADNISEFWEKLREGINCISEIPESRWNGDKLFSANKEDVGKSYSKWGGFITGVDEFDPMFFHIAPAEAELMDPQERLFVQEVWKTLENAGSTRSELGTDVGVFVGVMYKHYPWIAKGTEMENLLSCTSYWEIANRVSYLFDFQGPSYAIDTACSSSLTAVHLACESIKRGECKTAIAGGVNLNLTQMKYVGLSQTKMIGSYDRSMSLGKGDGYVPGEGVGAVLLKPLSEAIKDNDHIYGVIKSTLSNHGGRTNGFAVPNPVVQAELVTKTIQNAGLKESDINYIEVAANGSELGDMVEVNALKRAFAKKVSKKSIPIGTVKGNVGHLEAASGMSQLIKVLLQMEKKAIVPIISAESSRDDMNLNNSPFYLEDQFVPWKIEENQKRRALISSYGAGGANTSIIVEEYENTVGNTEPDVWPDFFAFSANSKDALHSLLVEMRDFILTHEEQFNFKDMSYTLLAGREALEERIGIVANSKEDLIEKLNSCMNGEKQAGIFEGYVVEGTEETALTQNESILSKLQLAVLWTNGAAVNVKAMESYKNCKKIALPSYPFAKEKYWLQEKTDAITEIKERQIDENYFEQGTSIEDTLKTVLSSLTKVPVDKINVDTPLHKYGFDSLTGMRFMNQIKSIYGIKLQVNDIFKNFTIRKMEVFLSSRVKHQSSESNMVVQLEQRLKGKEKEFIVKELLIHVKNKTVTPEEAMRIQNRVLLSQ</sequence>
<dbReference type="PROSITE" id="PS00455">
    <property type="entry name" value="AMP_BINDING"/>
    <property type="match status" value="1"/>
</dbReference>
<feature type="domain" description="Ketosynthase family 3 (KS3)" evidence="13">
    <location>
        <begin position="5066"/>
        <end position="5499"/>
    </location>
</feature>
<dbReference type="SUPFAM" id="SSF53901">
    <property type="entry name" value="Thiolase-like"/>
    <property type="match status" value="5"/>
</dbReference>
<feature type="active site" description="Proton donor; for dehydratase activity" evidence="11">
    <location>
        <position position="5860"/>
    </location>
</feature>
<dbReference type="EMBL" id="FOYZ01000013">
    <property type="protein sequence ID" value="SFR98106.1"/>
    <property type="molecule type" value="Genomic_DNA"/>
</dbReference>
<evidence type="ECO:0000259" key="12">
    <source>
        <dbReference type="PROSITE" id="PS50075"/>
    </source>
</evidence>
<dbReference type="FunFam" id="3.40.47.10:FF:000019">
    <property type="entry name" value="Polyketide synthase type I"/>
    <property type="match status" value="3"/>
</dbReference>
<evidence type="ECO:0000256" key="9">
    <source>
        <dbReference type="ARBA" id="ARBA00022737"/>
    </source>
</evidence>
<dbReference type="InterPro" id="IPR014031">
    <property type="entry name" value="Ketoacyl_synth_C"/>
</dbReference>
<dbReference type="PROSITE" id="PS50075">
    <property type="entry name" value="CARRIER"/>
    <property type="match status" value="6"/>
</dbReference>
<feature type="region of interest" description="N-terminal hotdog fold" evidence="11">
    <location>
        <begin position="3530"/>
        <end position="3644"/>
    </location>
</feature>
<dbReference type="InterPro" id="IPR010071">
    <property type="entry name" value="AA_adenyl_dom"/>
</dbReference>
<dbReference type="FunFam" id="3.40.50.980:FF:000001">
    <property type="entry name" value="Non-ribosomal peptide synthetase"/>
    <property type="match status" value="1"/>
</dbReference>
<protein>
    <submittedName>
        <fullName evidence="15">Amino acid adenylation domain-containing protein</fullName>
    </submittedName>
</protein>
<dbReference type="InterPro" id="IPR013217">
    <property type="entry name" value="Methyltransf_12"/>
</dbReference>
<dbReference type="Pfam" id="PF22621">
    <property type="entry name" value="CurL-like_PKS_C"/>
    <property type="match status" value="1"/>
</dbReference>
<dbReference type="SMART" id="SM00826">
    <property type="entry name" value="PKS_DH"/>
    <property type="match status" value="2"/>
</dbReference>
<comment type="caution">
    <text evidence="11">Lacks conserved residue(s) required for the propagation of feature annotation.</text>
</comment>
<dbReference type="PROSITE" id="PS00012">
    <property type="entry name" value="PHOSPHOPANTETHEINE"/>
    <property type="match status" value="2"/>
</dbReference>
<feature type="domain" description="Carrier" evidence="12">
    <location>
        <begin position="4950"/>
        <end position="5029"/>
    </location>
</feature>
<dbReference type="CDD" id="cd00833">
    <property type="entry name" value="PKS"/>
    <property type="match status" value="5"/>
</dbReference>
<dbReference type="GO" id="GO:0009403">
    <property type="term" value="P:toxin biosynthetic process"/>
    <property type="evidence" value="ECO:0007669"/>
    <property type="project" value="UniProtKB-ARBA"/>
</dbReference>
<dbReference type="Gene3D" id="3.40.50.720">
    <property type="entry name" value="NAD(P)-binding Rossmann-like Domain"/>
    <property type="match status" value="2"/>
</dbReference>
<feature type="domain" description="PKS/mFAS DH" evidence="14">
    <location>
        <begin position="1676"/>
        <end position="1953"/>
    </location>
</feature>
<dbReference type="Gene3D" id="3.40.47.10">
    <property type="match status" value="5"/>
</dbReference>
<dbReference type="Pfam" id="PF00501">
    <property type="entry name" value="AMP-binding"/>
    <property type="match status" value="1"/>
</dbReference>
<dbReference type="GO" id="GO:0006633">
    <property type="term" value="P:fatty acid biosynthetic process"/>
    <property type="evidence" value="ECO:0007669"/>
    <property type="project" value="InterPro"/>
</dbReference>
<dbReference type="STRING" id="37658.SAMN05661086_03036"/>
<dbReference type="CDD" id="cd08953">
    <property type="entry name" value="KR_2_SDR_x"/>
    <property type="match status" value="2"/>
</dbReference>
<evidence type="ECO:0000256" key="3">
    <source>
        <dbReference type="ARBA" id="ARBA00004496"/>
    </source>
</evidence>
<dbReference type="CDD" id="cd02440">
    <property type="entry name" value="AdoMet_MTases"/>
    <property type="match status" value="1"/>
</dbReference>
<feature type="region of interest" description="N-terminal hotdog fold" evidence="11">
    <location>
        <begin position="1676"/>
        <end position="1796"/>
    </location>
</feature>
<dbReference type="Pfam" id="PF08242">
    <property type="entry name" value="Methyltransf_12"/>
    <property type="match status" value="1"/>
</dbReference>
<dbReference type="SMART" id="SM00822">
    <property type="entry name" value="PKS_KR"/>
    <property type="match status" value="2"/>
</dbReference>
<feature type="domain" description="Carrier" evidence="12">
    <location>
        <begin position="7137"/>
        <end position="7211"/>
    </location>
</feature>
<evidence type="ECO:0000256" key="8">
    <source>
        <dbReference type="ARBA" id="ARBA00022679"/>
    </source>
</evidence>
<dbReference type="Gene3D" id="1.10.1200.10">
    <property type="entry name" value="ACP-like"/>
    <property type="match status" value="6"/>
</dbReference>
<feature type="domain" description="Ketosynthase family 3 (KS3)" evidence="13">
    <location>
        <begin position="6539"/>
        <end position="6958"/>
    </location>
</feature>
<feature type="region of interest" description="N-terminal hotdog fold" evidence="11">
    <location>
        <begin position="5667"/>
        <end position="5790"/>
    </location>
</feature>
<comment type="cofactor">
    <cofactor evidence="1">
        <name>pantetheine 4'-phosphate</name>
        <dbReference type="ChEBI" id="CHEBI:47942"/>
    </cofactor>
</comment>
<dbReference type="InterPro" id="IPR029063">
    <property type="entry name" value="SAM-dependent_MTases_sf"/>
</dbReference>
<feature type="active site" description="Proton donor; for dehydratase activity" evidence="11">
    <location>
        <position position="1873"/>
    </location>
</feature>
<reference evidence="15 16" key="1">
    <citation type="submission" date="2016-10" db="EMBL/GenBank/DDBJ databases">
        <authorList>
            <person name="de Groot N.N."/>
        </authorList>
    </citation>
    <scope>NUCLEOTIDE SEQUENCE [LARGE SCALE GENOMIC DNA]</scope>
    <source>
        <strain evidence="15 16">743A</strain>
    </source>
</reference>
<dbReference type="InterPro" id="IPR014030">
    <property type="entry name" value="Ketoacyl_synth_N"/>
</dbReference>
<dbReference type="InterPro" id="IPR036736">
    <property type="entry name" value="ACP-like_sf"/>
</dbReference>
<dbReference type="InterPro" id="IPR009081">
    <property type="entry name" value="PP-bd_ACP"/>
</dbReference>
<evidence type="ECO:0000313" key="16">
    <source>
        <dbReference type="Proteomes" id="UP000199659"/>
    </source>
</evidence>
<evidence type="ECO:0000256" key="1">
    <source>
        <dbReference type="ARBA" id="ARBA00001957"/>
    </source>
</evidence>
<dbReference type="UniPathway" id="UPA01003"/>
<dbReference type="SUPFAM" id="SSF53335">
    <property type="entry name" value="S-adenosyl-L-methionine-dependent methyltransferases"/>
    <property type="match status" value="1"/>
</dbReference>
<keyword evidence="7" id="KW-0597">Phosphoprotein</keyword>
<feature type="region of interest" description="C-terminal hotdog fold" evidence="11">
    <location>
        <begin position="4780"/>
        <end position="4926"/>
    </location>
</feature>
<feature type="region of interest" description="N-terminal hotdog fold" evidence="11">
    <location>
        <begin position="4649"/>
        <end position="4764"/>
    </location>
</feature>
<dbReference type="PANTHER" id="PTHR43775:SF37">
    <property type="entry name" value="SI:DKEY-61P9.11"/>
    <property type="match status" value="1"/>
</dbReference>
<evidence type="ECO:0000259" key="14">
    <source>
        <dbReference type="PROSITE" id="PS52019"/>
    </source>
</evidence>
<dbReference type="OrthoDB" id="1983847at2"/>
<dbReference type="InterPro" id="IPR049900">
    <property type="entry name" value="PKS_mFAS_DH"/>
</dbReference>
<keyword evidence="5" id="KW-0596">Phosphopantetheine</keyword>
<dbReference type="InterPro" id="IPR025110">
    <property type="entry name" value="AMP-bd_C"/>
</dbReference>
<dbReference type="InterPro" id="IPR006162">
    <property type="entry name" value="Ppantetheine_attach_site"/>
</dbReference>
<dbReference type="InterPro" id="IPR032821">
    <property type="entry name" value="PKS_assoc"/>
</dbReference>
<dbReference type="Pfam" id="PF00109">
    <property type="entry name" value="ketoacyl-synt"/>
    <property type="match status" value="5"/>
</dbReference>
<dbReference type="Pfam" id="PF13193">
    <property type="entry name" value="AMP-binding_C"/>
    <property type="match status" value="1"/>
</dbReference>
<feature type="domain" description="Ketosynthase family 3 (KS3)" evidence="13">
    <location>
        <begin position="1085"/>
        <end position="1519"/>
    </location>
</feature>
<gene>
    <name evidence="15" type="ORF">SAMN05661086_03036</name>
</gene>
<accession>A0A1I6L3T0</accession>
<dbReference type="RefSeq" id="WP_092562545.1">
    <property type="nucleotide sequence ID" value="NZ_FOYZ01000013.1"/>
</dbReference>
<dbReference type="InterPro" id="IPR016039">
    <property type="entry name" value="Thiolase-like"/>
</dbReference>
<feature type="region of interest" description="C-terminal hotdog fold" evidence="11">
    <location>
        <begin position="3659"/>
        <end position="3799"/>
    </location>
</feature>
<dbReference type="InterPro" id="IPR023213">
    <property type="entry name" value="CAT-like_dom_sf"/>
</dbReference>
<dbReference type="Gene3D" id="3.30.559.10">
    <property type="entry name" value="Chloramphenicol acetyltransferase-like domain"/>
    <property type="match status" value="1"/>
</dbReference>
<dbReference type="InterPro" id="IPR013968">
    <property type="entry name" value="PKS_KR"/>
</dbReference>
<evidence type="ECO:0000256" key="11">
    <source>
        <dbReference type="PROSITE-ProRule" id="PRU01363"/>
    </source>
</evidence>
<feature type="domain" description="PKS/mFAS DH" evidence="14">
    <location>
        <begin position="4649"/>
        <end position="4926"/>
    </location>
</feature>
<evidence type="ECO:0000259" key="13">
    <source>
        <dbReference type="PROSITE" id="PS52004"/>
    </source>
</evidence>
<dbReference type="SUPFAM" id="SSF47336">
    <property type="entry name" value="ACP-like"/>
    <property type="match status" value="6"/>
</dbReference>
<comment type="pathway">
    <text evidence="4">Antibiotic biosynthesis; bacillaene biosynthesis.</text>
</comment>
<feature type="active site" description="Proton acceptor; for dehydratase activity" evidence="11">
    <location>
        <position position="5700"/>
    </location>
</feature>
<comment type="function">
    <text evidence="2">Involved in some intermediate steps for the synthesis of the antibiotic polyketide bacillaene which is involved in secondary metabolism.</text>
</comment>
<keyword evidence="9" id="KW-0677">Repeat</keyword>
<evidence type="ECO:0000256" key="6">
    <source>
        <dbReference type="ARBA" id="ARBA00022490"/>
    </source>
</evidence>
<evidence type="ECO:0000313" key="15">
    <source>
        <dbReference type="EMBL" id="SFR98106.1"/>
    </source>
</evidence>
<feature type="domain" description="Ketosynthase family 3 (KS3)" evidence="13">
    <location>
        <begin position="3935"/>
        <end position="4372"/>
    </location>
</feature>
<dbReference type="SUPFAM" id="SSF56801">
    <property type="entry name" value="Acetyl-CoA synthetase-like"/>
    <property type="match status" value="1"/>
</dbReference>
<dbReference type="PROSITE" id="PS52019">
    <property type="entry name" value="PKS_MFAS_DH"/>
    <property type="match status" value="4"/>
</dbReference>
<dbReference type="Gene3D" id="3.30.70.3290">
    <property type="match status" value="1"/>
</dbReference>
<feature type="domain" description="PKS/mFAS DH" evidence="14">
    <location>
        <begin position="5667"/>
        <end position="5945"/>
    </location>
</feature>
<dbReference type="InterPro" id="IPR045851">
    <property type="entry name" value="AMP-bd_C_sf"/>
</dbReference>
<dbReference type="InterPro" id="IPR042099">
    <property type="entry name" value="ANL_N_sf"/>
</dbReference>
<dbReference type="SUPFAM" id="SSF52777">
    <property type="entry name" value="CoA-dependent acyltransferases"/>
    <property type="match status" value="2"/>
</dbReference>
<dbReference type="PROSITE" id="PS52004">
    <property type="entry name" value="KS3_2"/>
    <property type="match status" value="5"/>
</dbReference>
<evidence type="ECO:0000256" key="7">
    <source>
        <dbReference type="ARBA" id="ARBA00022553"/>
    </source>
</evidence>
<dbReference type="Pfam" id="PF16197">
    <property type="entry name" value="KAsynt_C_assoc"/>
    <property type="match status" value="1"/>
</dbReference>
<dbReference type="Pfam" id="PF00550">
    <property type="entry name" value="PP-binding"/>
    <property type="match status" value="6"/>
</dbReference>
<dbReference type="InterPro" id="IPR000873">
    <property type="entry name" value="AMP-dep_synth/lig_dom"/>
</dbReference>
<dbReference type="Pfam" id="PF22336">
    <property type="entry name" value="RhiE-like_linker"/>
    <property type="match status" value="3"/>
</dbReference>
<dbReference type="GO" id="GO:0004315">
    <property type="term" value="F:3-oxoacyl-[acyl-carrier-protein] synthase activity"/>
    <property type="evidence" value="ECO:0007669"/>
    <property type="project" value="InterPro"/>
</dbReference>
<dbReference type="Gene3D" id="3.40.50.150">
    <property type="entry name" value="Vaccinia Virus protein VP39"/>
    <property type="match status" value="1"/>
</dbReference>
<dbReference type="Gene3D" id="3.30.300.30">
    <property type="match status" value="1"/>
</dbReference>
<dbReference type="Pfam" id="PF21394">
    <property type="entry name" value="Beta-ketacyl_N"/>
    <property type="match status" value="1"/>
</dbReference>
<proteinExistence type="predicted"/>
<feature type="domain" description="Carrier" evidence="12">
    <location>
        <begin position="2838"/>
        <end position="2914"/>
    </location>
</feature>
<dbReference type="InterPro" id="IPR054514">
    <property type="entry name" value="RhiE-like_linker"/>
</dbReference>
<keyword evidence="10" id="KW-0511">Multifunctional enzyme</keyword>
<feature type="region of interest" description="C-terminal hotdog fold" evidence="11">
    <location>
        <begin position="5803"/>
        <end position="5945"/>
    </location>
</feature>
<dbReference type="InterPro" id="IPR020807">
    <property type="entry name" value="PKS_DH"/>
</dbReference>
<dbReference type="Gene3D" id="3.10.129.110">
    <property type="entry name" value="Polyketide synthase dehydratase"/>
    <property type="match status" value="4"/>
</dbReference>
<dbReference type="SUPFAM" id="SSF51735">
    <property type="entry name" value="NAD(P)-binding Rossmann-fold domains"/>
    <property type="match status" value="3"/>
</dbReference>
<feature type="active site" description="Proton donor; for dehydratase activity" evidence="11">
    <location>
        <position position="3718"/>
    </location>
</feature>
<dbReference type="SMART" id="SM00823">
    <property type="entry name" value="PKS_PP"/>
    <property type="match status" value="6"/>
</dbReference>
<dbReference type="Gene3D" id="1.10.1240.100">
    <property type="match status" value="4"/>
</dbReference>
<evidence type="ECO:0000256" key="2">
    <source>
        <dbReference type="ARBA" id="ARBA00003299"/>
    </source>
</evidence>
<comment type="subcellular location">
    <subcellularLocation>
        <location evidence="3">Cytoplasm</location>
    </subcellularLocation>
</comment>
<dbReference type="NCBIfam" id="TIGR01733">
    <property type="entry name" value="AA-adenyl-dom"/>
    <property type="match status" value="1"/>
</dbReference>
<keyword evidence="6" id="KW-0963">Cytoplasm</keyword>
<feature type="active site" description="Proton acceptor; for dehydratase activity" evidence="11">
    <location>
        <position position="1708"/>
    </location>
</feature>
<dbReference type="InterPro" id="IPR018201">
    <property type="entry name" value="Ketoacyl_synth_AS"/>
</dbReference>
<dbReference type="InterPro" id="IPR020806">
    <property type="entry name" value="PKS_PP-bd"/>
</dbReference>
<dbReference type="InterPro" id="IPR001242">
    <property type="entry name" value="Condensation_dom"/>
</dbReference>
<dbReference type="InterPro" id="IPR020845">
    <property type="entry name" value="AMP-binding_CS"/>
</dbReference>
<keyword evidence="8" id="KW-0808">Transferase</keyword>
<feature type="active site" description="Proton acceptor; for dehydratase activity" evidence="11">
    <location>
        <position position="3562"/>
    </location>
</feature>
<dbReference type="Gene3D" id="3.30.559.30">
    <property type="entry name" value="Nonribosomal peptide synthetase, condensation domain"/>
    <property type="match status" value="1"/>
</dbReference>
<dbReference type="Pfam" id="PF02801">
    <property type="entry name" value="Ketoacyl-synt_C"/>
    <property type="match status" value="5"/>
</dbReference>
<evidence type="ECO:0000256" key="5">
    <source>
        <dbReference type="ARBA" id="ARBA00022450"/>
    </source>
</evidence>
<dbReference type="InterPro" id="IPR036291">
    <property type="entry name" value="NAD(P)-bd_dom_sf"/>
</dbReference>
<dbReference type="Proteomes" id="UP000199659">
    <property type="component" value="Unassembled WGS sequence"/>
</dbReference>
<dbReference type="Pfam" id="PF21089">
    <property type="entry name" value="PKS_DH_N"/>
    <property type="match status" value="3"/>
</dbReference>
<name>A0A1I6L3T0_9FIRM</name>
<dbReference type="Gene3D" id="3.40.50.12780">
    <property type="entry name" value="N-terminal domain of ligase-like"/>
    <property type="match status" value="1"/>
</dbReference>
<dbReference type="PANTHER" id="PTHR43775">
    <property type="entry name" value="FATTY ACID SYNTHASE"/>
    <property type="match status" value="1"/>
</dbReference>
<dbReference type="InterPro" id="IPR042104">
    <property type="entry name" value="PKS_dehydratase_sf"/>
</dbReference>
<dbReference type="InterPro" id="IPR049490">
    <property type="entry name" value="C883_1060-like_KR_N"/>
</dbReference>
<keyword evidence="16" id="KW-1185">Reference proteome</keyword>
<organism evidence="15 16">
    <name type="scientific">Anaeromicropila populeti</name>
    <dbReference type="NCBI Taxonomy" id="37658"/>
    <lineage>
        <taxon>Bacteria</taxon>
        <taxon>Bacillati</taxon>
        <taxon>Bacillota</taxon>
        <taxon>Clostridia</taxon>
        <taxon>Lachnospirales</taxon>
        <taxon>Lachnospiraceae</taxon>
        <taxon>Anaeromicropila</taxon>
    </lineage>
</organism>
<dbReference type="GO" id="GO:0031177">
    <property type="term" value="F:phosphopantetheine binding"/>
    <property type="evidence" value="ECO:0007669"/>
    <property type="project" value="InterPro"/>
</dbReference>
<dbReference type="InterPro" id="IPR049552">
    <property type="entry name" value="PKS_DH_N"/>
</dbReference>
<dbReference type="GO" id="GO:0005737">
    <property type="term" value="C:cytoplasm"/>
    <property type="evidence" value="ECO:0007669"/>
    <property type="project" value="UniProtKB-SubCell"/>
</dbReference>
<evidence type="ECO:0000256" key="10">
    <source>
        <dbReference type="ARBA" id="ARBA00023268"/>
    </source>
</evidence>
<feature type="region of interest" description="C-terminal hotdog fold" evidence="11">
    <location>
        <begin position="1811"/>
        <end position="1953"/>
    </location>
</feature>
<feature type="domain" description="Carrier" evidence="12">
    <location>
        <begin position="6415"/>
        <end position="6488"/>
    </location>
</feature>
<dbReference type="Pfam" id="PF00668">
    <property type="entry name" value="Condensation"/>
    <property type="match status" value="1"/>
</dbReference>
<dbReference type="InterPro" id="IPR020841">
    <property type="entry name" value="PKS_Beta-ketoAc_synthase_dom"/>
</dbReference>
<dbReference type="SMART" id="SM00825">
    <property type="entry name" value="PKS_KS"/>
    <property type="match status" value="5"/>
</dbReference>
<dbReference type="Pfam" id="PF08659">
    <property type="entry name" value="KR"/>
    <property type="match status" value="2"/>
</dbReference>
<dbReference type="InterPro" id="IPR049551">
    <property type="entry name" value="PKS_DH_C"/>
</dbReference>
<dbReference type="PROSITE" id="PS00606">
    <property type="entry name" value="KS3_1"/>
    <property type="match status" value="4"/>
</dbReference>
<feature type="domain" description="PKS/mFAS DH" evidence="14">
    <location>
        <begin position="3530"/>
        <end position="3799"/>
    </location>
</feature>
<dbReference type="GO" id="GO:0004312">
    <property type="term" value="F:fatty acid synthase activity"/>
    <property type="evidence" value="ECO:0007669"/>
    <property type="project" value="TreeGrafter"/>
</dbReference>
<dbReference type="InterPro" id="IPR057326">
    <property type="entry name" value="KR_dom"/>
</dbReference>
<feature type="domain" description="Carrier" evidence="12">
    <location>
        <begin position="3818"/>
        <end position="3895"/>
    </location>
</feature>
<dbReference type="Pfam" id="PF14765">
    <property type="entry name" value="PS-DH"/>
    <property type="match status" value="4"/>
</dbReference>